<feature type="transmembrane region" description="Helical" evidence="2">
    <location>
        <begin position="221"/>
        <end position="241"/>
    </location>
</feature>
<keyword evidence="3" id="KW-0934">Plastid</keyword>
<feature type="transmembrane region" description="Helical" evidence="2">
    <location>
        <begin position="184"/>
        <end position="200"/>
    </location>
</feature>
<name>A0A6H1U7J8_9CHLO</name>
<feature type="compositionally biased region" description="Basic and acidic residues" evidence="1">
    <location>
        <begin position="539"/>
        <end position="557"/>
    </location>
</feature>
<feature type="region of interest" description="Disordered" evidence="1">
    <location>
        <begin position="525"/>
        <end position="561"/>
    </location>
</feature>
<feature type="region of interest" description="Disordered" evidence="1">
    <location>
        <begin position="3180"/>
        <end position="3208"/>
    </location>
</feature>
<feature type="transmembrane region" description="Helical" evidence="2">
    <location>
        <begin position="151"/>
        <end position="172"/>
    </location>
</feature>
<keyword evidence="2" id="KW-0812">Transmembrane</keyword>
<accession>A0A6H1U7J8</accession>
<feature type="transmembrane region" description="Helical" evidence="2">
    <location>
        <begin position="117"/>
        <end position="139"/>
    </location>
</feature>
<dbReference type="EMBL" id="MN701985">
    <property type="protein sequence ID" value="QIZ74013.1"/>
    <property type="molecule type" value="Genomic_DNA"/>
</dbReference>
<feature type="compositionally biased region" description="Polar residues" evidence="1">
    <location>
        <begin position="3189"/>
        <end position="3200"/>
    </location>
</feature>
<evidence type="ECO:0000313" key="3">
    <source>
        <dbReference type="EMBL" id="QIZ74013.1"/>
    </source>
</evidence>
<proteinExistence type="predicted"/>
<reference evidence="3" key="1">
    <citation type="submission" date="2019-11" db="EMBL/GenBank/DDBJ databases">
        <title>The Chloroplast Genome of the Green Alga Chaetophora sp.</title>
        <authorList>
            <person name="Liu B."/>
        </authorList>
    </citation>
    <scope>NUCLEOTIDE SEQUENCE</scope>
    <source>
        <strain evidence="3">FACHB-2291</strain>
    </source>
</reference>
<sequence length="3368" mass="394328">MTFFYLVKDYIEVVHKLVETSPSHVLQHSTYTDSLTIISFGLSSFKQLCLNFLSFEWLKQLWYFPIIVPEIATSMMEEISVLDGNFHNILTVLDKPIAVGNEVYGNYYLPLTCFEKIFTGLINSLFIWLPTSTATFICFRRFIMQGVEAGYSAALGTMAASLFWLTSIIFGLRFIVVPWMSLDLFRYWLGFLLLMKYFWDNRYAYKEVKHNSVFGKQTRRNIFAFHFLLALTEQTSLYPFLSNFSISSQSTLLEGFPSENIFDFTLIHVSYLLGIAIGSYSLINLLSWFWQDPAYRFYFWIMNKFKKLRVADIVRPVHLFFQSITVLFAFSSLPYFGIEYQVTNPLGFLPNDQVFHQFKKTSFLTHSTSPAYYRSRLNFPRQKFFRYEDWAEYYHKNTPIDTSLYDQGAYRLYTMEDLSYGKDYEWMRRRSDKIKIRSRLKRLRWFPRNWANRLWEFTKTWSRRNVLWRNDILNMYQYSWDSKAPIIWNKLVFEEFFPGQKSERVIQGGPKDQVIKTHELTAIKKSNTENKSVSNTSDVKNDTPLGKEDQQSNKEDFLTPNKSISKSWDSFWGPDPDWTTKFLSNQQSLTKTDIGAYSSKIIPNKIGNILQPSFDLNKNRDDFYSDQKSNLNYLSRFNVSDNDVWWKWLSHKNDSKFSSWDFSSDVNRQTNLFEKNQNIHLSKKTQKQDFWEPQNRLISVYSENTNFQKQELNLEFSTLRKFVRKLTARFKVANINKVSEQFDNKPIWIGKESFFSPRSGPFNNKTNNFSSNSLKTLLITPSLRDWTVFQTLLANINSVVWWRRFSNFQAQSEQNCSGSCPDLQKTPKLSAIQGLSQGDLAFNTKTKLNKFLKTAESFTSEPNFEKIQNKYFEIQNRKKFLMFNTPLTDSISKSELSSNRLATTFKFLKPNRRVNLGNTYKNTINLRNNNFLVFLNKNNLNTMKFDLPSLDSSPKLLHPVKYYLHKEQTFKRKLSFYGVRNSRSSTVSNTSFVPDRTFPKTQKILGEIKSANVLSETFLSDQKINDFVEPVLPVSKNLLLKNHRFFSQLGSGKTTFSQPSPIFREEQQKLGPDQNLLFLKNKNKLPIFNFYLKTYFQTYKKTKLYVLNTKMKRQLGMGASARRKGRDYSNKLLKRAKILSNTPWIRQWIDQSGFLARRKRLETWIARQHYDQNELWAKIMKTDVDLFMKRQPSSYFLTTTEENLLHLRRFLLFEYYDTLRWYTYMTNYRSMKNTIGGTKSFTNKIYNQQFKGTFHKVRHLFALTPSVSNGSLLKFDRPLYNSVDSTQSSSSPYENGRYTSWTHEELKNSTNKAEIPRDLLEESSKNLQQSIWKNNLTYGSEKYSPNLLTKLLMTENSNNGFPLSNQVINIDLSQTSSQNEIIKTNLHRKLMMRILQLRKKQKWTIDYKRASEKLWKKWKLRSNIQEAKSIPILIPQFEDPTQKIMGSKIEKSVDSVSNDSQTLLNRKLLQSKKLKVFEARNIVSNSSTNNSSISFPKTSNLHISKINTLSQNSLLAKILKDKPENDRQLNLAQIFSQNIFTRKLIKDKYKKLVKNNVSFSKRDSVLGKLTFSQPKAELFSSLLSVGSFNIKLQKIINNRTLKLLKVSRNPIEGPMNFQAENSRVKNLEFLKQSNDLSAQNSIQLYEINKIRQERSNIQNFVFMKKFLVNENLSMFTRSQLRPLPGKRTKALYDKLSSANRGGSSRFNQYFLSAILDKDVKILFYKNRSAASKKIYDFYGKILSSQKYSRFLRNGISNRDELSKDFSTLSLLNSKWKFFVNTLRNSPELVSNKLDKTLQTKLLKDQNEKILTTDFSQQLEIPHAASSGSGKTYGLGKLKFSQNPEPEPQGFFDITNSLQDSAGVKNVAIQKLTKTLLSKQKNLNSLEKPTTNRITKSGRKRQQDFVTRSLLKRHLNLKSRRKLFLKTKEINNQRMVLDRKYEIQERVFLNQIGFLSDVKTGLEKPLSSEMSLNTENDLNLTFKNLVKNNTGVIQSSQNSELAWQKSERFLGGVAKNSVLNFLRWLTISKNLEKNVTSRNIFENKQESLRSDFPLSKSEGELLGSNRWSASGLASQTFNSKFAIKQSYLSSTKRSTLFIDKILTQHKNDSTQNYLNYKLNQHFSTSSKVENEKSSLRRSLRKFSLGTYVSKSETDLRGNKSDLLKKSKMGRFGFWENVSGWENFRTGKTKVFPEPRTSHSDFLSHFFSRNNLQIDANTRTETSFINNLLLKNWLIRKSSIGYAKTKREEDGSSFSFDSRNQSLLEKVNKKAESGLINFNKYIIFARTNQNKLSRQQIRKKLKKRRIIRMKRAERLKTLKDHPLKFRSDQIQTFYNIRHSLKKWKDFSFISDKNKFMNSDTNRFDFSNWKETPTNLIPPYESSSQLSSINSNTGFQKLRYKPLNFLQTEKPALYKDIFITSLPVEITKPTFVGEPETKIKPLFINTTNMPFYAGWDESLRKFVLTNRLLNRREAGYQSSNIFRRDTNETSLNPMVMEVDQKSVDNENNIVFSLWPLRGTNSATTLFSQFPFMTAPQTNFTYSQELIRSIKSGTKYDLQTSMNLNKLSNQTINNSEKNGLTFDKKWKQKYTLEARNDQVEQNFSDPNRFVKSMGNTASYLHFKEMNRIKSFIKSSKNDDQLGIRQSGQVISNLANATTRKMARHALFAGRSGLPAFRKLKVFNQKEQQSSPLTKLFFSRINSHSKYSKMLNPDQIDKKLSTKILLLRNLRQGNRAQTKLAYIRRLQKTLRPTGSSWKTTQVLTRRKKQRIKQNNVWGMPQNEASTRFSVRKRKKRGNNKNPRLRGDKNYKKTKRQYRQKLYLRPKNKPLRRRSLGVTFKNKLNYWRRNYQNLDFKNISSSKDLKRKYENSFQMTSENSEARPIVRQISQDQTTAFSFYQNLKDNSRYSQRNKEWKFLNNFVEQSSGTRRPRQLYRSLFKNPTVQAPILYATLPGHSRSIPLIKNLPLPGSSVKTLNRVIKWSSADGASRFYRVNLSYGWAMTLFLNNLRQKVNSQNRLSKSFFRSDNSGQQPESSSVNSLITKYLTELETTNQTKFSSSREFKRRFYKLRQLSYTMSLRLYDRWFFYYYKNANSNLQKGNLLEVPENRNLALDQNLETNINTKIKESIVNSSAMNTVEETLSPFKHIKNFLTFHISFSRKEKELENQSNFRSYLKNLRNTAYSKARNRETDNKQQVVQNTNIGDENNKSSKERTLSVLPAEALNSVSNLENTKLTEFSGLENFKLFSMENKDSENSSLTNFTQGNLLVSDKKENQVSPRNLVKSNKTLLKKEKKYAEDRFFFAQFNKPPLVDDYRLTLENNRHYPLNGGFVWPGDYLRLQTILLPKEMKDLYLFKKTTTNTNNQFLKDKKNE</sequence>
<feature type="region of interest" description="Disordered" evidence="1">
    <location>
        <begin position="2767"/>
        <end position="2804"/>
    </location>
</feature>
<evidence type="ECO:0000256" key="1">
    <source>
        <dbReference type="SAM" id="MobiDB-lite"/>
    </source>
</evidence>
<feature type="transmembrane region" description="Helical" evidence="2">
    <location>
        <begin position="261"/>
        <end position="289"/>
    </location>
</feature>
<evidence type="ECO:0000256" key="2">
    <source>
        <dbReference type="SAM" id="Phobius"/>
    </source>
</evidence>
<keyword evidence="2" id="KW-0472">Membrane</keyword>
<geneLocation type="chloroplast" evidence="3"/>
<organism evidence="3">
    <name type="scientific">Chaetophoropsis cf. attenuata FACHB-2291</name>
    <dbReference type="NCBI Taxonomy" id="2725790"/>
    <lineage>
        <taxon>Eukaryota</taxon>
        <taxon>Viridiplantae</taxon>
        <taxon>Chlorophyta</taxon>
        <taxon>core chlorophytes</taxon>
        <taxon>Chlorophyceae</taxon>
        <taxon>OCC clade</taxon>
        <taxon>Chaetophorales</taxon>
        <taxon>Chaetophoraceae</taxon>
        <taxon>Chaetophoropsis</taxon>
    </lineage>
</organism>
<feature type="compositionally biased region" description="Basic residues" evidence="1">
    <location>
        <begin position="2784"/>
        <end position="2793"/>
    </location>
</feature>
<keyword evidence="3" id="KW-0150">Chloroplast</keyword>
<keyword evidence="2" id="KW-1133">Transmembrane helix</keyword>
<feature type="compositionally biased region" description="Polar residues" evidence="1">
    <location>
        <begin position="2767"/>
        <end position="2783"/>
    </location>
</feature>
<feature type="transmembrane region" description="Helical" evidence="2">
    <location>
        <begin position="310"/>
        <end position="336"/>
    </location>
</feature>
<protein>
    <submittedName>
        <fullName evidence="3">Hypothetical chloroplast RF1</fullName>
    </submittedName>
</protein>
<feature type="compositionally biased region" description="Polar residues" evidence="1">
    <location>
        <begin position="529"/>
        <end position="538"/>
    </location>
</feature>
<gene>
    <name evidence="3" type="primary">ycf1</name>
</gene>